<dbReference type="HOGENOM" id="CLU_034388_2_0_9"/>
<feature type="repeat" description="Lumazine-binding" evidence="11">
    <location>
        <begin position="99"/>
        <end position="195"/>
    </location>
</feature>
<evidence type="ECO:0000313" key="14">
    <source>
        <dbReference type="Proteomes" id="UP000000719"/>
    </source>
</evidence>
<dbReference type="PANTHER" id="PTHR21098:SF12">
    <property type="entry name" value="RIBOFLAVIN SYNTHASE"/>
    <property type="match status" value="1"/>
</dbReference>
<dbReference type="STRING" id="373903.Hore_08540"/>
<dbReference type="EMBL" id="CP001098">
    <property type="protein sequence ID" value="ACL69610.1"/>
    <property type="molecule type" value="Genomic_DNA"/>
</dbReference>
<dbReference type="eggNOG" id="COG0307">
    <property type="taxonomic scope" value="Bacteria"/>
</dbReference>
<keyword evidence="7" id="KW-0686">Riboflavin biosynthesis</keyword>
<evidence type="ECO:0000256" key="2">
    <source>
        <dbReference type="ARBA" id="ARBA00002803"/>
    </source>
</evidence>
<protein>
    <recommendedName>
        <fullName evidence="6 10">Riboflavin synthase</fullName>
        <ecNumber evidence="5 10">2.5.1.9</ecNumber>
    </recommendedName>
</protein>
<evidence type="ECO:0000256" key="5">
    <source>
        <dbReference type="ARBA" id="ARBA00012827"/>
    </source>
</evidence>
<evidence type="ECO:0000256" key="4">
    <source>
        <dbReference type="ARBA" id="ARBA00011233"/>
    </source>
</evidence>
<evidence type="ECO:0000256" key="10">
    <source>
        <dbReference type="NCBIfam" id="TIGR00187"/>
    </source>
</evidence>
<accession>B8CWE1</accession>
<dbReference type="CDD" id="cd00402">
    <property type="entry name" value="Riboflavin_synthase_like"/>
    <property type="match status" value="1"/>
</dbReference>
<evidence type="ECO:0000256" key="7">
    <source>
        <dbReference type="ARBA" id="ARBA00022619"/>
    </source>
</evidence>
<evidence type="ECO:0000256" key="11">
    <source>
        <dbReference type="PROSITE-ProRule" id="PRU00524"/>
    </source>
</evidence>
<dbReference type="KEGG" id="hor:Hore_08540"/>
<gene>
    <name evidence="13" type="ordered locus">Hore_08540</name>
</gene>
<dbReference type="SUPFAM" id="SSF63380">
    <property type="entry name" value="Riboflavin synthase domain-like"/>
    <property type="match status" value="2"/>
</dbReference>
<organism evidence="13 14">
    <name type="scientific">Halothermothrix orenii (strain H 168 / OCM 544 / DSM 9562)</name>
    <dbReference type="NCBI Taxonomy" id="373903"/>
    <lineage>
        <taxon>Bacteria</taxon>
        <taxon>Bacillati</taxon>
        <taxon>Bacillota</taxon>
        <taxon>Clostridia</taxon>
        <taxon>Halanaerobiales</taxon>
        <taxon>Halothermotrichaceae</taxon>
        <taxon>Halothermothrix</taxon>
    </lineage>
</organism>
<dbReference type="FunFam" id="2.40.30.20:FF:000004">
    <property type="entry name" value="Riboflavin synthase, alpha subunit"/>
    <property type="match status" value="1"/>
</dbReference>
<dbReference type="AlphaFoldDB" id="B8CWE1"/>
<dbReference type="Pfam" id="PF00677">
    <property type="entry name" value="Lum_binding"/>
    <property type="match status" value="2"/>
</dbReference>
<keyword evidence="8 13" id="KW-0808">Transferase</keyword>
<dbReference type="PIRSF" id="PIRSF000498">
    <property type="entry name" value="Riboflavin_syn_A"/>
    <property type="match status" value="1"/>
</dbReference>
<keyword evidence="14" id="KW-1185">Reference proteome</keyword>
<dbReference type="InterPro" id="IPR026017">
    <property type="entry name" value="Lumazine-bd_dom"/>
</dbReference>
<proteinExistence type="predicted"/>
<dbReference type="GO" id="GO:0009231">
    <property type="term" value="P:riboflavin biosynthetic process"/>
    <property type="evidence" value="ECO:0007669"/>
    <property type="project" value="UniProtKB-KW"/>
</dbReference>
<reference evidence="13 14" key="1">
    <citation type="journal article" date="2009" name="PLoS ONE">
        <title>Genome analysis of the anaerobic thermohalophilic bacterium Halothermothrix orenii.</title>
        <authorList>
            <person name="Mavromatis K."/>
            <person name="Ivanova N."/>
            <person name="Anderson I."/>
            <person name="Lykidis A."/>
            <person name="Hooper S.D."/>
            <person name="Sun H."/>
            <person name="Kunin V."/>
            <person name="Lapidus A."/>
            <person name="Hugenholtz P."/>
            <person name="Patel B."/>
            <person name="Kyrpides N.C."/>
        </authorList>
    </citation>
    <scope>NUCLEOTIDE SEQUENCE [LARGE SCALE GENOMIC DNA]</scope>
    <source>
        <strain evidence="14">H 168 / OCM 544 / DSM 9562</strain>
    </source>
</reference>
<dbReference type="GO" id="GO:0004746">
    <property type="term" value="F:riboflavin synthase activity"/>
    <property type="evidence" value="ECO:0007669"/>
    <property type="project" value="UniProtKB-UniRule"/>
</dbReference>
<dbReference type="InterPro" id="IPR023366">
    <property type="entry name" value="ATP_synth_asu-like_sf"/>
</dbReference>
<dbReference type="InterPro" id="IPR001783">
    <property type="entry name" value="Lumazine-bd"/>
</dbReference>
<comment type="pathway">
    <text evidence="3">Cofactor biosynthesis; riboflavin biosynthesis; riboflavin from 2-hydroxy-3-oxobutyl phosphate and 5-amino-6-(D-ribitylamino)uracil: step 2/2.</text>
</comment>
<evidence type="ECO:0000259" key="12">
    <source>
        <dbReference type="PROSITE" id="PS51177"/>
    </source>
</evidence>
<dbReference type="NCBIfam" id="NF006767">
    <property type="entry name" value="PRK09289.1"/>
    <property type="match status" value="1"/>
</dbReference>
<feature type="domain" description="Lumazine-binding" evidence="12">
    <location>
        <begin position="3"/>
        <end position="98"/>
    </location>
</feature>
<keyword evidence="9" id="KW-0677">Repeat</keyword>
<dbReference type="EC" id="2.5.1.9" evidence="5 10"/>
<evidence type="ECO:0000256" key="9">
    <source>
        <dbReference type="ARBA" id="ARBA00022737"/>
    </source>
</evidence>
<dbReference type="PANTHER" id="PTHR21098">
    <property type="entry name" value="RIBOFLAVIN SYNTHASE ALPHA CHAIN"/>
    <property type="match status" value="1"/>
</dbReference>
<evidence type="ECO:0000256" key="1">
    <source>
        <dbReference type="ARBA" id="ARBA00000968"/>
    </source>
</evidence>
<dbReference type="NCBIfam" id="TIGR00187">
    <property type="entry name" value="ribE"/>
    <property type="match status" value="1"/>
</dbReference>
<dbReference type="RefSeq" id="WP_012635797.1">
    <property type="nucleotide sequence ID" value="NC_011899.1"/>
</dbReference>
<evidence type="ECO:0000256" key="3">
    <source>
        <dbReference type="ARBA" id="ARBA00004887"/>
    </source>
</evidence>
<name>B8CWE1_HALOH</name>
<dbReference type="Gene3D" id="2.40.30.20">
    <property type="match status" value="2"/>
</dbReference>
<comment type="subunit">
    <text evidence="4">Homotrimer.</text>
</comment>
<dbReference type="InterPro" id="IPR017938">
    <property type="entry name" value="Riboflavin_synthase-like_b-brl"/>
</dbReference>
<dbReference type="PROSITE" id="PS51177">
    <property type="entry name" value="LUMAZINE_BIND"/>
    <property type="match status" value="2"/>
</dbReference>
<dbReference type="FunFam" id="2.40.30.20:FF:000003">
    <property type="entry name" value="Riboflavin synthase, alpha subunit"/>
    <property type="match status" value="1"/>
</dbReference>
<comment type="function">
    <text evidence="2">Catalyzes the dismutation of two molecules of 6,7-dimethyl-8-ribityllumazine, resulting in the formation of riboflavin and 5-amino-6-(D-ribitylamino)uracil.</text>
</comment>
<evidence type="ECO:0000256" key="6">
    <source>
        <dbReference type="ARBA" id="ARBA00013950"/>
    </source>
</evidence>
<feature type="domain" description="Lumazine-binding" evidence="12">
    <location>
        <begin position="99"/>
        <end position="195"/>
    </location>
</feature>
<sequence>MCLFTGIVQEIGVLREVVRTGGTYLFSITARRVLQDIKKGDSIAVNGVCLTVIDFNGNSFNAELMPETLKASNLGDLKPGALLNLEQAVRAKDFLGGHIVTGHVDGIGVVKSIRKNRNAYLVEIGIKKDLTRYLVEKGSIAVNGVSLTIMELYSDSFLISLTRETWNSTNLHCVKTGDSLNIETDLLGKYVYKILKNYFGNKEFVPHHTTINREFLIENGFI</sequence>
<dbReference type="Proteomes" id="UP000000719">
    <property type="component" value="Chromosome"/>
</dbReference>
<evidence type="ECO:0000256" key="8">
    <source>
        <dbReference type="ARBA" id="ARBA00022679"/>
    </source>
</evidence>
<evidence type="ECO:0000313" key="13">
    <source>
        <dbReference type="EMBL" id="ACL69610.1"/>
    </source>
</evidence>
<comment type="catalytic activity">
    <reaction evidence="1">
        <text>2 6,7-dimethyl-8-(1-D-ribityl)lumazine + H(+) = 5-amino-6-(D-ribitylamino)uracil + riboflavin</text>
        <dbReference type="Rhea" id="RHEA:20772"/>
        <dbReference type="ChEBI" id="CHEBI:15378"/>
        <dbReference type="ChEBI" id="CHEBI:15934"/>
        <dbReference type="ChEBI" id="CHEBI:57986"/>
        <dbReference type="ChEBI" id="CHEBI:58201"/>
        <dbReference type="EC" id="2.5.1.9"/>
    </reaction>
</comment>
<feature type="repeat" description="Lumazine-binding" evidence="11">
    <location>
        <begin position="3"/>
        <end position="98"/>
    </location>
</feature>